<dbReference type="SUPFAM" id="SSF47336">
    <property type="entry name" value="ACP-like"/>
    <property type="match status" value="1"/>
</dbReference>
<dbReference type="Gene3D" id="3.40.50.1820">
    <property type="entry name" value="alpha/beta hydrolase"/>
    <property type="match status" value="1"/>
</dbReference>
<dbReference type="Gene3D" id="1.10.1200.10">
    <property type="entry name" value="ACP-like"/>
    <property type="match status" value="1"/>
</dbReference>
<feature type="domain" description="Carrier" evidence="1">
    <location>
        <begin position="69"/>
        <end position="113"/>
    </location>
</feature>
<sequence>MDQSHSPQELCLKNVNGRRVEGDEQSILKVIDTKHAVTFQLFVSDYYLKEMTMINELIDYINHDLLDGAAPDLDQHTPLLELGILNSLSMVRLLAHVDQRYGAKVPEHDINPVHFENVATLSVLINNLSTMKHQQAQQTVSELERLVSLQQSYGIQRELVDAGSGFKQHTLRVKGKDKEPLWILLPALGNPSTSWSSTLRSVQGRHNAVALDLAGFGLSQSANESPSYIDHVEFTLQYLATLEEQEWVLVANSAGSMIATEIARRFPEKVIALVCSGFGLVEDVDSWWADLQKMSSAPEQFLAAAYYHPPKMTPALEDLLNDVLSRPAYHSFLDQYARQAMATTFDGVNVPTLFIAGEHDQIIPPQWSEKAAEKLPNAEVVRLSRCGHFSASERPEEFVWVVEDFLTRGVM</sequence>
<evidence type="ECO:0000259" key="2">
    <source>
        <dbReference type="Pfam" id="PF12697"/>
    </source>
</evidence>
<dbReference type="PANTHER" id="PTHR43689:SF8">
    <property type="entry name" value="ALPHA_BETA-HYDROLASES SUPERFAMILY PROTEIN"/>
    <property type="match status" value="1"/>
</dbReference>
<dbReference type="InterPro" id="IPR029058">
    <property type="entry name" value="AB_hydrolase_fold"/>
</dbReference>
<feature type="domain" description="AB hydrolase-1" evidence="2">
    <location>
        <begin position="183"/>
        <end position="399"/>
    </location>
</feature>
<gene>
    <name evidence="3" type="ORF">LCGC14_2129430</name>
</gene>
<comment type="caution">
    <text evidence="3">The sequence shown here is derived from an EMBL/GenBank/DDBJ whole genome shotgun (WGS) entry which is preliminary data.</text>
</comment>
<reference evidence="3" key="1">
    <citation type="journal article" date="2015" name="Nature">
        <title>Complex archaea that bridge the gap between prokaryotes and eukaryotes.</title>
        <authorList>
            <person name="Spang A."/>
            <person name="Saw J.H."/>
            <person name="Jorgensen S.L."/>
            <person name="Zaremba-Niedzwiedzka K."/>
            <person name="Martijn J."/>
            <person name="Lind A.E."/>
            <person name="van Eijk R."/>
            <person name="Schleper C."/>
            <person name="Guy L."/>
            <person name="Ettema T.J."/>
        </authorList>
    </citation>
    <scope>NUCLEOTIDE SEQUENCE</scope>
</reference>
<evidence type="ECO:0000259" key="1">
    <source>
        <dbReference type="Pfam" id="PF00550"/>
    </source>
</evidence>
<dbReference type="PANTHER" id="PTHR43689">
    <property type="entry name" value="HYDROLASE"/>
    <property type="match status" value="1"/>
</dbReference>
<protein>
    <recommendedName>
        <fullName evidence="4">Carrier domain-containing protein</fullName>
    </recommendedName>
</protein>
<name>A0A0F9E1W5_9ZZZZ</name>
<proteinExistence type="predicted"/>
<dbReference type="PRINTS" id="PR00111">
    <property type="entry name" value="ABHYDROLASE"/>
</dbReference>
<organism evidence="3">
    <name type="scientific">marine sediment metagenome</name>
    <dbReference type="NCBI Taxonomy" id="412755"/>
    <lineage>
        <taxon>unclassified sequences</taxon>
        <taxon>metagenomes</taxon>
        <taxon>ecological metagenomes</taxon>
    </lineage>
</organism>
<dbReference type="EMBL" id="LAZR01026672">
    <property type="protein sequence ID" value="KKL67993.1"/>
    <property type="molecule type" value="Genomic_DNA"/>
</dbReference>
<evidence type="ECO:0008006" key="4">
    <source>
        <dbReference type="Google" id="ProtNLM"/>
    </source>
</evidence>
<dbReference type="InterPro" id="IPR000073">
    <property type="entry name" value="AB_hydrolase_1"/>
</dbReference>
<dbReference type="Pfam" id="PF00550">
    <property type="entry name" value="PP-binding"/>
    <property type="match status" value="1"/>
</dbReference>
<dbReference type="Pfam" id="PF12697">
    <property type="entry name" value="Abhydrolase_6"/>
    <property type="match status" value="1"/>
</dbReference>
<dbReference type="AlphaFoldDB" id="A0A0F9E1W5"/>
<dbReference type="SUPFAM" id="SSF53474">
    <property type="entry name" value="alpha/beta-Hydrolases"/>
    <property type="match status" value="1"/>
</dbReference>
<dbReference type="InterPro" id="IPR036736">
    <property type="entry name" value="ACP-like_sf"/>
</dbReference>
<evidence type="ECO:0000313" key="3">
    <source>
        <dbReference type="EMBL" id="KKL67993.1"/>
    </source>
</evidence>
<dbReference type="InterPro" id="IPR009081">
    <property type="entry name" value="PP-bd_ACP"/>
</dbReference>
<accession>A0A0F9E1W5</accession>